<dbReference type="InterPro" id="IPR036291">
    <property type="entry name" value="NAD(P)-bd_dom_sf"/>
</dbReference>
<keyword evidence="1" id="KW-0816">Tricarboxylic acid cycle</keyword>
<proteinExistence type="predicted"/>
<dbReference type="InterPro" id="IPR016102">
    <property type="entry name" value="Succinyl-CoA_synth-like"/>
</dbReference>
<dbReference type="SUPFAM" id="SSF51735">
    <property type="entry name" value="NAD(P)-binding Rossmann-fold domains"/>
    <property type="match status" value="1"/>
</dbReference>
<dbReference type="GO" id="GO:0016874">
    <property type="term" value="F:ligase activity"/>
    <property type="evidence" value="ECO:0007669"/>
    <property type="project" value="UniProtKB-KW"/>
</dbReference>
<evidence type="ECO:0000256" key="1">
    <source>
        <dbReference type="ARBA" id="ARBA00022532"/>
    </source>
</evidence>
<gene>
    <name evidence="4" type="ORF">HB662_15830</name>
</gene>
<comment type="caution">
    <text evidence="4">The sequence shown here is derived from an EMBL/GenBank/DDBJ whole genome shotgun (WGS) entry which is preliminary data.</text>
</comment>
<evidence type="ECO:0000256" key="2">
    <source>
        <dbReference type="PROSITE-ProRule" id="PRU00409"/>
    </source>
</evidence>
<dbReference type="Pfam" id="PF13607">
    <property type="entry name" value="Succ_CoA_lig"/>
    <property type="match status" value="1"/>
</dbReference>
<keyword evidence="2" id="KW-0067">ATP-binding</keyword>
<organism evidence="4 5">
    <name type="scientific">Falsiroseomonas frigidaquae</name>
    <dbReference type="NCBI Taxonomy" id="487318"/>
    <lineage>
        <taxon>Bacteria</taxon>
        <taxon>Pseudomonadati</taxon>
        <taxon>Pseudomonadota</taxon>
        <taxon>Alphaproteobacteria</taxon>
        <taxon>Acetobacterales</taxon>
        <taxon>Roseomonadaceae</taxon>
        <taxon>Falsiroseomonas</taxon>
    </lineage>
</organism>
<dbReference type="InterPro" id="IPR013815">
    <property type="entry name" value="ATP_grasp_subdomain_1"/>
</dbReference>
<dbReference type="Pfam" id="PF13549">
    <property type="entry name" value="ATP-grasp_5"/>
    <property type="match status" value="1"/>
</dbReference>
<name>A0ABX1F1N6_9PROT</name>
<feature type="domain" description="ATP-grasp" evidence="3">
    <location>
        <begin position="495"/>
        <end position="531"/>
    </location>
</feature>
<keyword evidence="2" id="KW-0547">Nucleotide-binding</keyword>
<evidence type="ECO:0000313" key="4">
    <source>
        <dbReference type="EMBL" id="NKE46256.1"/>
    </source>
</evidence>
<dbReference type="InterPro" id="IPR011761">
    <property type="entry name" value="ATP-grasp"/>
</dbReference>
<sequence>MSVDTILEQAARPQGLDALFRPRSIAVLGASSDPRKIGGRPVDYLLRGGFTGAIYPVNPAQPTVQGLPAFATLEDLPAPADLVVIALPARMAEEAVESCIRCGAGAILMFTSGFGEVDEEGRARQAAMAARCRQAGIRMLGPNCLGLFNPADGVFCTFSASLQGTWPKPGGIAIASQSGAFGTYCYTLLHQRGAGISHFVATGNEADVDVAACIAWFAEDPATQVIVISIEGCRDGARMRAALALAAARGKPVVAMKVGTSALGADAAASHTGALAGTDAAYDAAFAEAGVHRAQSIEEMVDVALACAAGVFPPGNRLGVITISGGVGVLLADHAEARGLDMPALPAAAQSRILELVPFANPRNPVDATAQVVNDRTLLGRMIDIMMEGDGFDIVIAFLALMGLSERAMETLRPMLARLRAAHPDKLFILCFVCPPATRLELEALGFLVIEDPSRAATVAGALARLRARPAALPAAPLPPALPLPSGPLDEAAAKRLLTDAGIRFAPERTARSTEEAVAAAEALGFPVALKVLSADLAHKSDVGGVRLNLRDAAEVASAWEAMMREVAAKAPQARLDGALVAPMVTGGVETVLGVTIDPVFGPLVMFGLGGVFVEVFRDVVFRLAPLTREAALAQLHGIRGLPLLQGARGRPPMDLQALAAALVALSDFALRHRDALASVEINPFIALPQGGVAVDAVILRREAG</sequence>
<keyword evidence="5" id="KW-1185">Reference proteome</keyword>
<accession>A0ABX1F1N6</accession>
<dbReference type="Gene3D" id="3.40.50.261">
    <property type="entry name" value="Succinyl-CoA synthetase domains"/>
    <property type="match status" value="2"/>
</dbReference>
<evidence type="ECO:0000313" key="5">
    <source>
        <dbReference type="Proteomes" id="UP000765160"/>
    </source>
</evidence>
<dbReference type="InterPro" id="IPR032875">
    <property type="entry name" value="Succ_CoA_lig_flav_dom"/>
</dbReference>
<dbReference type="SUPFAM" id="SSF52210">
    <property type="entry name" value="Succinyl-CoA synthetase domains"/>
    <property type="match status" value="2"/>
</dbReference>
<reference evidence="4 5" key="1">
    <citation type="submission" date="2020-03" db="EMBL/GenBank/DDBJ databases">
        <title>Roseomonas selenitidurans sp. nov. isolated from soil.</title>
        <authorList>
            <person name="Liu H."/>
        </authorList>
    </citation>
    <scope>NUCLEOTIDE SEQUENCE [LARGE SCALE GENOMIC DNA]</scope>
    <source>
        <strain evidence="4 5">JCM 15073</strain>
    </source>
</reference>
<dbReference type="Gene3D" id="3.30.470.20">
    <property type="entry name" value="ATP-grasp fold, B domain"/>
    <property type="match status" value="1"/>
</dbReference>
<dbReference type="Proteomes" id="UP000765160">
    <property type="component" value="Unassembled WGS sequence"/>
</dbReference>
<dbReference type="PROSITE" id="PS50975">
    <property type="entry name" value="ATP_GRASP"/>
    <property type="match status" value="1"/>
</dbReference>
<dbReference type="InterPro" id="IPR003781">
    <property type="entry name" value="CoA-bd"/>
</dbReference>
<dbReference type="SMART" id="SM00881">
    <property type="entry name" value="CoA_binding"/>
    <property type="match status" value="1"/>
</dbReference>
<dbReference type="Pfam" id="PF13380">
    <property type="entry name" value="CoA_binding_2"/>
    <property type="match status" value="1"/>
</dbReference>
<dbReference type="SUPFAM" id="SSF56059">
    <property type="entry name" value="Glutathione synthetase ATP-binding domain-like"/>
    <property type="match status" value="1"/>
</dbReference>
<dbReference type="Gene3D" id="3.40.50.720">
    <property type="entry name" value="NAD(P)-binding Rossmann-like Domain"/>
    <property type="match status" value="1"/>
</dbReference>
<dbReference type="EMBL" id="JAAVTX010000004">
    <property type="protein sequence ID" value="NKE46256.1"/>
    <property type="molecule type" value="Genomic_DNA"/>
</dbReference>
<keyword evidence="4" id="KW-0436">Ligase</keyword>
<dbReference type="PANTHER" id="PTHR42793:SF4">
    <property type="entry name" value="BLL6376 PROTEIN"/>
    <property type="match status" value="1"/>
</dbReference>
<protein>
    <submittedName>
        <fullName evidence="4">Acetate--CoA ligase family protein</fullName>
    </submittedName>
</protein>
<dbReference type="PANTHER" id="PTHR42793">
    <property type="entry name" value="COA BINDING DOMAIN CONTAINING PROTEIN"/>
    <property type="match status" value="1"/>
</dbReference>
<dbReference type="Gene3D" id="3.30.1490.20">
    <property type="entry name" value="ATP-grasp fold, A domain"/>
    <property type="match status" value="1"/>
</dbReference>
<evidence type="ECO:0000259" key="3">
    <source>
        <dbReference type="PROSITE" id="PS50975"/>
    </source>
</evidence>